<dbReference type="InterPro" id="IPR036946">
    <property type="entry name" value="G_retro_matrix_sf"/>
</dbReference>
<dbReference type="Gene3D" id="1.10.375.10">
    <property type="entry name" value="Human Immunodeficiency Virus Type 1 Capsid Protein"/>
    <property type="match status" value="1"/>
</dbReference>
<dbReference type="Pfam" id="PF02093">
    <property type="entry name" value="Gag_p30"/>
    <property type="match status" value="1"/>
</dbReference>
<dbReference type="SUPFAM" id="SSF47943">
    <property type="entry name" value="Retrovirus capsid protein, N-terminal core domain"/>
    <property type="match status" value="1"/>
</dbReference>
<reference evidence="3" key="2">
    <citation type="submission" date="2025-09" db="UniProtKB">
        <authorList>
            <consortium name="Ensembl"/>
        </authorList>
    </citation>
    <scope>IDENTIFICATION</scope>
</reference>
<feature type="compositionally biased region" description="Pro residues" evidence="1">
    <location>
        <begin position="124"/>
        <end position="135"/>
    </location>
</feature>
<accession>A0A8D0FQI8</accession>
<evidence type="ECO:0000313" key="3">
    <source>
        <dbReference type="Ensembl" id="ENSSOCP00000018676.1"/>
    </source>
</evidence>
<dbReference type="GO" id="GO:0008270">
    <property type="term" value="F:zinc ion binding"/>
    <property type="evidence" value="ECO:0007669"/>
    <property type="project" value="InterPro"/>
</dbReference>
<dbReference type="InterPro" id="IPR050462">
    <property type="entry name" value="Retroviral_Gag-Pol_poly"/>
</dbReference>
<dbReference type="SUPFAM" id="SSF47836">
    <property type="entry name" value="Retroviral matrix proteins"/>
    <property type="match status" value="1"/>
</dbReference>
<feature type="region of interest" description="Disordered" evidence="1">
    <location>
        <begin position="119"/>
        <end position="169"/>
    </location>
</feature>
<dbReference type="Proteomes" id="UP000694551">
    <property type="component" value="Unplaced"/>
</dbReference>
<sequence>RGQTRKSPLGCILTLWKDITGSGGTENKKTLTKYCHQWWPLYKLENEAKWPLNGTLDYNTLLQLTLFLRREGKWDEVSYADMFFTLHNHPDWQKDCGLIVPQDPLVLALEQCCSAYPDLTDLSEPPPRKQSPPRPQKQEQDSDSGLTPAPSPPGSPVSSRTRGKPTQTILQAPLREAVGLVIKILFSSTDLENWKRAVKEFQSDPISVTRQFQFILKQHNPGWNDIQLLLDYLTETEKQLVLKAAGDLASDYCRTTGNEVKDFFPLQDPRWNPNSSAQMDRLKGYQDLILKGLERAMPKNINWPALYAIKQGPSESPSEFLDRLREVMHRNMPLDPGSEAGIQQLVLLFLGQSTGDIRRKLQKLRTTESRNLEVLLDEAWRVFNNREDDYRKGQRRVVAVIDELQGRKFKKGFLDKDQCTFCKERGHWKAACPKQKWKGKVLASINTD</sequence>
<dbReference type="PANTHER" id="PTHR33166">
    <property type="entry name" value="GAG_P30 DOMAIN-CONTAINING PROTEIN"/>
    <property type="match status" value="1"/>
</dbReference>
<dbReference type="InterPro" id="IPR003036">
    <property type="entry name" value="Gag_P30"/>
</dbReference>
<dbReference type="Gene3D" id="4.10.60.10">
    <property type="entry name" value="Zinc finger, CCHC-type"/>
    <property type="match status" value="1"/>
</dbReference>
<reference evidence="3" key="1">
    <citation type="submission" date="2025-08" db="UniProtKB">
        <authorList>
            <consortium name="Ensembl"/>
        </authorList>
    </citation>
    <scope>IDENTIFICATION</scope>
</reference>
<name>A0A8D0FQI8_STROC</name>
<dbReference type="InterPro" id="IPR010999">
    <property type="entry name" value="Retrovr_matrix"/>
</dbReference>
<dbReference type="AlphaFoldDB" id="A0A8D0FQI8"/>
<proteinExistence type="predicted"/>
<keyword evidence="4" id="KW-1185">Reference proteome</keyword>
<evidence type="ECO:0000259" key="2">
    <source>
        <dbReference type="Pfam" id="PF02093"/>
    </source>
</evidence>
<organism evidence="3 4">
    <name type="scientific">Strix occidentalis caurina</name>
    <name type="common">northern spotted owl</name>
    <dbReference type="NCBI Taxonomy" id="311401"/>
    <lineage>
        <taxon>Eukaryota</taxon>
        <taxon>Metazoa</taxon>
        <taxon>Chordata</taxon>
        <taxon>Craniata</taxon>
        <taxon>Vertebrata</taxon>
        <taxon>Euteleostomi</taxon>
        <taxon>Archelosauria</taxon>
        <taxon>Archosauria</taxon>
        <taxon>Dinosauria</taxon>
        <taxon>Saurischia</taxon>
        <taxon>Theropoda</taxon>
        <taxon>Coelurosauria</taxon>
        <taxon>Aves</taxon>
        <taxon>Neognathae</taxon>
        <taxon>Neoaves</taxon>
        <taxon>Telluraves</taxon>
        <taxon>Strigiformes</taxon>
        <taxon>Strigidae</taxon>
        <taxon>Strix</taxon>
    </lineage>
</organism>
<dbReference type="Ensembl" id="ENSSOCT00000019149.1">
    <property type="protein sequence ID" value="ENSSOCP00000018676.1"/>
    <property type="gene ID" value="ENSSOCG00000013992.1"/>
</dbReference>
<dbReference type="Gene3D" id="1.10.150.180">
    <property type="entry name" value="Gamma-retroviral matrix domain"/>
    <property type="match status" value="1"/>
</dbReference>
<dbReference type="InterPro" id="IPR036875">
    <property type="entry name" value="Znf_CCHC_sf"/>
</dbReference>
<dbReference type="SUPFAM" id="SSF57756">
    <property type="entry name" value="Retrovirus zinc finger-like domains"/>
    <property type="match status" value="1"/>
</dbReference>
<dbReference type="GO" id="GO:0019068">
    <property type="term" value="P:virion assembly"/>
    <property type="evidence" value="ECO:0007669"/>
    <property type="project" value="InterPro"/>
</dbReference>
<feature type="domain" description="Core shell protein Gag P30" evidence="2">
    <location>
        <begin position="190"/>
        <end position="384"/>
    </location>
</feature>
<evidence type="ECO:0000256" key="1">
    <source>
        <dbReference type="SAM" id="MobiDB-lite"/>
    </source>
</evidence>
<protein>
    <recommendedName>
        <fullName evidence="2">Core shell protein Gag P30 domain-containing protein</fullName>
    </recommendedName>
</protein>
<dbReference type="GO" id="GO:0003676">
    <property type="term" value="F:nucleic acid binding"/>
    <property type="evidence" value="ECO:0007669"/>
    <property type="project" value="InterPro"/>
</dbReference>
<evidence type="ECO:0000313" key="4">
    <source>
        <dbReference type="Proteomes" id="UP000694551"/>
    </source>
</evidence>
<dbReference type="SUPFAM" id="SSF47353">
    <property type="entry name" value="Retrovirus capsid dimerization domain-like"/>
    <property type="match status" value="1"/>
</dbReference>
<dbReference type="InterPro" id="IPR008919">
    <property type="entry name" value="Retrov_capsid_N"/>
</dbReference>